<gene>
    <name evidence="1" type="ORF">DIABBA_LOCUS4475</name>
</gene>
<dbReference type="AlphaFoldDB" id="A0A9N9SZ06"/>
<dbReference type="Proteomes" id="UP001153709">
    <property type="component" value="Chromosome 3"/>
</dbReference>
<reference evidence="1" key="1">
    <citation type="submission" date="2022-01" db="EMBL/GenBank/DDBJ databases">
        <authorList>
            <person name="King R."/>
        </authorList>
    </citation>
    <scope>NUCLEOTIDE SEQUENCE</scope>
</reference>
<evidence type="ECO:0000313" key="2">
    <source>
        <dbReference type="Proteomes" id="UP001153709"/>
    </source>
</evidence>
<accession>A0A9N9SZ06</accession>
<proteinExistence type="predicted"/>
<organism evidence="1 2">
    <name type="scientific">Diabrotica balteata</name>
    <name type="common">Banded cucumber beetle</name>
    <dbReference type="NCBI Taxonomy" id="107213"/>
    <lineage>
        <taxon>Eukaryota</taxon>
        <taxon>Metazoa</taxon>
        <taxon>Ecdysozoa</taxon>
        <taxon>Arthropoda</taxon>
        <taxon>Hexapoda</taxon>
        <taxon>Insecta</taxon>
        <taxon>Pterygota</taxon>
        <taxon>Neoptera</taxon>
        <taxon>Endopterygota</taxon>
        <taxon>Coleoptera</taxon>
        <taxon>Polyphaga</taxon>
        <taxon>Cucujiformia</taxon>
        <taxon>Chrysomeloidea</taxon>
        <taxon>Chrysomelidae</taxon>
        <taxon>Galerucinae</taxon>
        <taxon>Diabroticina</taxon>
        <taxon>Diabroticites</taxon>
        <taxon>Diabrotica</taxon>
    </lineage>
</organism>
<dbReference type="OrthoDB" id="417891at2759"/>
<name>A0A9N9SZ06_DIABA</name>
<protein>
    <submittedName>
        <fullName evidence="1">Uncharacterized protein</fullName>
    </submittedName>
</protein>
<evidence type="ECO:0000313" key="1">
    <source>
        <dbReference type="EMBL" id="CAG9830816.1"/>
    </source>
</evidence>
<sequence>MTNNFVEEKNLSPVLVATRSYLMSFGQSMSSTFNKTTGVKIITGFADDDKKALTSAKGQEVSSESLTTMLETAAPGSVWTLQFLKQKTQ</sequence>
<dbReference type="EMBL" id="OU898278">
    <property type="protein sequence ID" value="CAG9830816.1"/>
    <property type="molecule type" value="Genomic_DNA"/>
</dbReference>
<keyword evidence="2" id="KW-1185">Reference proteome</keyword>